<dbReference type="PANTHER" id="PTHR31707">
    <property type="entry name" value="PECTINESTERASE"/>
    <property type="match status" value="1"/>
</dbReference>
<evidence type="ECO:0000256" key="7">
    <source>
        <dbReference type="ARBA" id="ARBA00022525"/>
    </source>
</evidence>
<dbReference type="Gramene" id="KVH94516">
    <property type="protein sequence ID" value="KVH94516"/>
    <property type="gene ID" value="Ccrd_003403"/>
</dbReference>
<keyword evidence="8 13" id="KW-0378">Hydrolase</keyword>
<protein>
    <recommendedName>
        <fullName evidence="5 13">Pectinesterase</fullName>
        <ecNumber evidence="5 13">3.1.1.11</ecNumber>
    </recommendedName>
</protein>
<reference evidence="15 16" key="1">
    <citation type="journal article" date="2016" name="Sci. Rep.">
        <title>The genome sequence of the outbreeding globe artichoke constructed de novo incorporating a phase-aware low-pass sequencing strategy of F1 progeny.</title>
        <authorList>
            <person name="Scaglione D."/>
            <person name="Reyes-Chin-Wo S."/>
            <person name="Acquadro A."/>
            <person name="Froenicke L."/>
            <person name="Portis E."/>
            <person name="Beitel C."/>
            <person name="Tirone M."/>
            <person name="Mauro R."/>
            <person name="Lo Monaco A."/>
            <person name="Mauromicale G."/>
            <person name="Faccioli P."/>
            <person name="Cattivelli L."/>
            <person name="Rieseberg L."/>
            <person name="Michelmore R."/>
            <person name="Lanteri S."/>
        </authorList>
    </citation>
    <scope>NUCLEOTIDE SEQUENCE [LARGE SCALE GENOMIC DNA]</scope>
    <source>
        <strain evidence="15">2C</strain>
    </source>
</reference>
<feature type="active site" evidence="12">
    <location>
        <position position="411"/>
    </location>
</feature>
<feature type="chain" id="PRO_5006989394" description="Pectinesterase" evidence="13">
    <location>
        <begin position="25"/>
        <end position="577"/>
    </location>
</feature>
<dbReference type="GO" id="GO:0042545">
    <property type="term" value="P:cell wall modification"/>
    <property type="evidence" value="ECO:0007669"/>
    <property type="project" value="UniProtKB-UniRule"/>
</dbReference>
<evidence type="ECO:0000313" key="15">
    <source>
        <dbReference type="EMBL" id="KVH94516.1"/>
    </source>
</evidence>
<evidence type="ECO:0000259" key="14">
    <source>
        <dbReference type="SMART" id="SM00856"/>
    </source>
</evidence>
<evidence type="ECO:0000256" key="5">
    <source>
        <dbReference type="ARBA" id="ARBA00013229"/>
    </source>
</evidence>
<dbReference type="GO" id="GO:0030599">
    <property type="term" value="F:pectinesterase activity"/>
    <property type="evidence" value="ECO:0007669"/>
    <property type="project" value="UniProtKB-UniRule"/>
</dbReference>
<dbReference type="Pfam" id="PF01095">
    <property type="entry name" value="Pectinesterase"/>
    <property type="match status" value="1"/>
</dbReference>
<evidence type="ECO:0000313" key="16">
    <source>
        <dbReference type="Proteomes" id="UP000243975"/>
    </source>
</evidence>
<dbReference type="SUPFAM" id="SSF51126">
    <property type="entry name" value="Pectin lyase-like"/>
    <property type="match status" value="1"/>
</dbReference>
<name>A0A103XPD8_CYNCS</name>
<evidence type="ECO:0000256" key="6">
    <source>
        <dbReference type="ARBA" id="ARBA00022512"/>
    </source>
</evidence>
<dbReference type="EC" id="3.1.1.11" evidence="5 13"/>
<dbReference type="UniPathway" id="UPA00545">
    <property type="reaction ID" value="UER00823"/>
</dbReference>
<organism evidence="15 16">
    <name type="scientific">Cynara cardunculus var. scolymus</name>
    <name type="common">Globe artichoke</name>
    <name type="synonym">Cynara scolymus</name>
    <dbReference type="NCBI Taxonomy" id="59895"/>
    <lineage>
        <taxon>Eukaryota</taxon>
        <taxon>Viridiplantae</taxon>
        <taxon>Streptophyta</taxon>
        <taxon>Embryophyta</taxon>
        <taxon>Tracheophyta</taxon>
        <taxon>Spermatophyta</taxon>
        <taxon>Magnoliopsida</taxon>
        <taxon>eudicotyledons</taxon>
        <taxon>Gunneridae</taxon>
        <taxon>Pentapetalae</taxon>
        <taxon>asterids</taxon>
        <taxon>campanulids</taxon>
        <taxon>Asterales</taxon>
        <taxon>Asteraceae</taxon>
        <taxon>Carduoideae</taxon>
        <taxon>Cardueae</taxon>
        <taxon>Carduinae</taxon>
        <taxon>Cynara</taxon>
    </lineage>
</organism>
<dbReference type="OMA" id="AIHTICK"/>
<dbReference type="CDD" id="cd15798">
    <property type="entry name" value="PMEI-like_3"/>
    <property type="match status" value="1"/>
</dbReference>
<evidence type="ECO:0000256" key="12">
    <source>
        <dbReference type="PROSITE-ProRule" id="PRU10040"/>
    </source>
</evidence>
<feature type="domain" description="Pectinesterase inhibitor" evidence="14">
    <location>
        <begin position="39"/>
        <end position="196"/>
    </location>
</feature>
<dbReference type="InterPro" id="IPR011050">
    <property type="entry name" value="Pectin_lyase_fold/virulence"/>
</dbReference>
<dbReference type="OrthoDB" id="2019149at2759"/>
<accession>A0A103XPD8</accession>
<dbReference type="STRING" id="59895.A0A103XPD8"/>
<dbReference type="InterPro" id="IPR012334">
    <property type="entry name" value="Pectin_lyas_fold"/>
</dbReference>
<dbReference type="Gene3D" id="2.160.20.10">
    <property type="entry name" value="Single-stranded right-handed beta-helix, Pectin lyase-like"/>
    <property type="match status" value="1"/>
</dbReference>
<comment type="catalytic activity">
    <reaction evidence="11 13">
        <text>[(1-&gt;4)-alpha-D-galacturonosyl methyl ester](n) + n H2O = [(1-&gt;4)-alpha-D-galacturonosyl](n) + n methanol + n H(+)</text>
        <dbReference type="Rhea" id="RHEA:22380"/>
        <dbReference type="Rhea" id="RHEA-COMP:14570"/>
        <dbReference type="Rhea" id="RHEA-COMP:14573"/>
        <dbReference type="ChEBI" id="CHEBI:15377"/>
        <dbReference type="ChEBI" id="CHEBI:15378"/>
        <dbReference type="ChEBI" id="CHEBI:17790"/>
        <dbReference type="ChEBI" id="CHEBI:140522"/>
        <dbReference type="ChEBI" id="CHEBI:140523"/>
        <dbReference type="EC" id="3.1.1.11"/>
    </reaction>
</comment>
<dbReference type="SUPFAM" id="SSF101148">
    <property type="entry name" value="Plant invertase/pectin methylesterase inhibitor"/>
    <property type="match status" value="1"/>
</dbReference>
<evidence type="ECO:0000256" key="4">
    <source>
        <dbReference type="ARBA" id="ARBA00007786"/>
    </source>
</evidence>
<evidence type="ECO:0000256" key="9">
    <source>
        <dbReference type="ARBA" id="ARBA00023085"/>
    </source>
</evidence>
<dbReference type="FunFam" id="2.160.20.10:FF:000029">
    <property type="entry name" value="Pectinesterase 4"/>
    <property type="match status" value="1"/>
</dbReference>
<dbReference type="EMBL" id="LEKV01004551">
    <property type="protein sequence ID" value="KVH94516.1"/>
    <property type="molecule type" value="Genomic_DNA"/>
</dbReference>
<dbReference type="GO" id="GO:0004857">
    <property type="term" value="F:enzyme inhibitor activity"/>
    <property type="evidence" value="ECO:0007669"/>
    <property type="project" value="InterPro"/>
</dbReference>
<evidence type="ECO:0000256" key="13">
    <source>
        <dbReference type="RuleBase" id="RU000589"/>
    </source>
</evidence>
<dbReference type="Gene3D" id="1.20.140.40">
    <property type="entry name" value="Invertase/pectin methylesterase inhibitor family protein"/>
    <property type="match status" value="1"/>
</dbReference>
<keyword evidence="7" id="KW-0964">Secreted</keyword>
<dbReference type="SMART" id="SM00856">
    <property type="entry name" value="PMEI"/>
    <property type="match status" value="1"/>
</dbReference>
<comment type="subcellular location">
    <subcellularLocation>
        <location evidence="1">Secreted</location>
        <location evidence="1">Cell wall</location>
    </subcellularLocation>
</comment>
<dbReference type="InterPro" id="IPR033131">
    <property type="entry name" value="Pectinesterase_Asp_AS"/>
</dbReference>
<keyword evidence="16" id="KW-1185">Reference proteome</keyword>
<comment type="pathway">
    <text evidence="2 13">Glycan metabolism; pectin degradation; 2-dehydro-3-deoxy-D-gluconate from pectin: step 1/5.</text>
</comment>
<keyword evidence="10" id="KW-0961">Cell wall biogenesis/degradation</keyword>
<dbReference type="PROSITE" id="PS00503">
    <property type="entry name" value="PECTINESTERASE_2"/>
    <property type="match status" value="1"/>
</dbReference>
<evidence type="ECO:0000256" key="1">
    <source>
        <dbReference type="ARBA" id="ARBA00004191"/>
    </source>
</evidence>
<keyword evidence="6" id="KW-0134">Cell wall</keyword>
<dbReference type="InterPro" id="IPR035513">
    <property type="entry name" value="Invertase/methylesterase_inhib"/>
</dbReference>
<comment type="caution">
    <text evidence="15">The sequence shown here is derived from an EMBL/GenBank/DDBJ whole genome shotgun (WGS) entry which is preliminary data.</text>
</comment>
<dbReference type="AlphaFoldDB" id="A0A103XPD8"/>
<dbReference type="Proteomes" id="UP000243975">
    <property type="component" value="Unassembled WGS sequence"/>
</dbReference>
<comment type="similarity">
    <text evidence="3">In the N-terminal section; belongs to the PMEI family.</text>
</comment>
<dbReference type="InterPro" id="IPR006501">
    <property type="entry name" value="Pectinesterase_inhib_dom"/>
</dbReference>
<sequence>MANHLVTSVLSMGLSILFILGVVALVAKHGTSDDDDTPLNSMAIHTICKPTEYTDACHDALEDVSKNSSSTKKDYIFASFRATIDELKIASEKATSLRKDLHGKKDDYSKYARADLKNCETLLGQASDELQHLLQVASKQKLADLPDQTDPILVRLTAIRAYQTTCVEEIKDDKLKNDMQNALEAANKNTYNSEKIMYNIPDILMEFGVELDLFHGAIAGHRRLLDDEEEEHEHDEYEHIEQAYFKTPEPESIDDITNVKPNVVVAQDGSGQYKTIKEALAAYPSDHKGRYVIHIKAGEYNEGQIIVEQNNVFMYGDGHDKTIITGSENYAFSKCGASQTATFIAQGERFMARGIAFRNTIGESGLEAVAFRSMSPHTLMVDCSFEGYQNTLYYHAHDQFYKNCTIYGTVDFIFGSGRAYIQDSVIYVRKPGKNQNNTILSDRRMKNEEKGGVVLQKCKIKATKELKAVQGHVKTYLGRPYKEYSKEMVMQTEIGSMLEPEGWTKMYEPEGNKYHDTCSIREFYNKGAAASTEDRPTKWKGYMVIKSKKYAKGYSADKFIHAGSWVPHAGVDVDLKL</sequence>
<gene>
    <name evidence="15" type="ORF">Ccrd_003403</name>
</gene>
<evidence type="ECO:0000256" key="11">
    <source>
        <dbReference type="ARBA" id="ARBA00047928"/>
    </source>
</evidence>
<keyword evidence="9 13" id="KW-0063">Aspartyl esterase</keyword>
<comment type="similarity">
    <text evidence="4">In the C-terminal section; belongs to the pectinesterase family.</text>
</comment>
<evidence type="ECO:0000256" key="3">
    <source>
        <dbReference type="ARBA" id="ARBA00006027"/>
    </source>
</evidence>
<feature type="signal peptide" evidence="13">
    <location>
        <begin position="1"/>
        <end position="24"/>
    </location>
</feature>
<evidence type="ECO:0000256" key="10">
    <source>
        <dbReference type="ARBA" id="ARBA00023316"/>
    </source>
</evidence>
<dbReference type="GO" id="GO:0045490">
    <property type="term" value="P:pectin catabolic process"/>
    <property type="evidence" value="ECO:0007669"/>
    <property type="project" value="UniProtKB-UniRule"/>
</dbReference>
<proteinExistence type="inferred from homology"/>
<dbReference type="InterPro" id="IPR000070">
    <property type="entry name" value="Pectinesterase_cat"/>
</dbReference>
<dbReference type="Pfam" id="PF04043">
    <property type="entry name" value="PMEI"/>
    <property type="match status" value="1"/>
</dbReference>
<evidence type="ECO:0000256" key="8">
    <source>
        <dbReference type="ARBA" id="ARBA00022801"/>
    </source>
</evidence>
<keyword evidence="13" id="KW-0732">Signal</keyword>
<evidence type="ECO:0000256" key="2">
    <source>
        <dbReference type="ARBA" id="ARBA00005184"/>
    </source>
</evidence>